<proteinExistence type="predicted"/>
<dbReference type="InterPro" id="IPR032710">
    <property type="entry name" value="NTF2-like_dom_sf"/>
</dbReference>
<dbReference type="EMBL" id="BSDE01000005">
    <property type="protein sequence ID" value="GLH74161.1"/>
    <property type="molecule type" value="Genomic_DNA"/>
</dbReference>
<evidence type="ECO:0000313" key="2">
    <source>
        <dbReference type="EMBL" id="GLH74161.1"/>
    </source>
</evidence>
<dbReference type="SUPFAM" id="SSF54427">
    <property type="entry name" value="NTF2-like"/>
    <property type="match status" value="1"/>
</dbReference>
<dbReference type="Gene3D" id="3.10.450.50">
    <property type="match status" value="1"/>
</dbReference>
<accession>A0ABQ5QHY5</accession>
<keyword evidence="3" id="KW-1185">Reference proteome</keyword>
<organism evidence="2 3">
    <name type="scientific">Geothrix limicola</name>
    <dbReference type="NCBI Taxonomy" id="2927978"/>
    <lineage>
        <taxon>Bacteria</taxon>
        <taxon>Pseudomonadati</taxon>
        <taxon>Acidobacteriota</taxon>
        <taxon>Holophagae</taxon>
        <taxon>Holophagales</taxon>
        <taxon>Holophagaceae</taxon>
        <taxon>Geothrix</taxon>
    </lineage>
</organism>
<reference evidence="2 3" key="1">
    <citation type="journal article" date="2023" name="Antonie Van Leeuwenhoek">
        <title>Mesoterricola silvestris gen. nov., sp. nov., Mesoterricola sediminis sp. nov., Geothrix oryzae sp. nov., Geothrix edaphica sp. nov., Geothrix rubra sp. nov., and Geothrix limicola sp. nov., six novel members of Acidobacteriota isolated from soils.</title>
        <authorList>
            <person name="Itoh H."/>
            <person name="Sugisawa Y."/>
            <person name="Mise K."/>
            <person name="Xu Z."/>
            <person name="Kuniyasu M."/>
            <person name="Ushijima N."/>
            <person name="Kawano K."/>
            <person name="Kobayashi E."/>
            <person name="Shiratori Y."/>
            <person name="Masuda Y."/>
            <person name="Senoo K."/>
        </authorList>
    </citation>
    <scope>NUCLEOTIDE SEQUENCE [LARGE SCALE GENOMIC DNA]</scope>
    <source>
        <strain evidence="2 3">Red804</strain>
    </source>
</reference>
<dbReference type="RefSeq" id="WP_285576128.1">
    <property type="nucleotide sequence ID" value="NZ_BSDE01000005.1"/>
</dbReference>
<feature type="domain" description="SnoaL-like" evidence="1">
    <location>
        <begin position="13"/>
        <end position="94"/>
    </location>
</feature>
<dbReference type="InterPro" id="IPR037401">
    <property type="entry name" value="SnoaL-like"/>
</dbReference>
<protein>
    <recommendedName>
        <fullName evidence="1">SnoaL-like domain-containing protein</fullName>
    </recommendedName>
</protein>
<gene>
    <name evidence="2" type="ORF">GETHLI_26630</name>
</gene>
<comment type="caution">
    <text evidence="2">The sequence shown here is derived from an EMBL/GenBank/DDBJ whole genome shotgun (WGS) entry which is preliminary data.</text>
</comment>
<evidence type="ECO:0000259" key="1">
    <source>
        <dbReference type="Pfam" id="PF12680"/>
    </source>
</evidence>
<dbReference type="Pfam" id="PF12680">
    <property type="entry name" value="SnoaL_2"/>
    <property type="match status" value="1"/>
</dbReference>
<sequence>MHPPLPDPIAFSRHWLAAWNAHDVEAVLEHFEEDVVFTSPVATQLLGGSDGVIRGKAALRDYWTRALARIPDLHFELLGVYAGVHSLVLHYRNQKGGLVCEVLHFHAGRVKEGHGTYLGTDPNLAGATR</sequence>
<name>A0ABQ5QHY5_9BACT</name>
<evidence type="ECO:0000313" key="3">
    <source>
        <dbReference type="Proteomes" id="UP001165069"/>
    </source>
</evidence>
<dbReference type="Proteomes" id="UP001165069">
    <property type="component" value="Unassembled WGS sequence"/>
</dbReference>